<comment type="caution">
    <text evidence="9">The sequence shown here is derived from an EMBL/GenBank/DDBJ whole genome shotgun (WGS) entry which is preliminary data.</text>
</comment>
<feature type="coiled-coil region" evidence="6">
    <location>
        <begin position="147"/>
        <end position="174"/>
    </location>
</feature>
<dbReference type="EMBL" id="JBBPBK010000011">
    <property type="protein sequence ID" value="KAK9275006.1"/>
    <property type="molecule type" value="Genomic_DNA"/>
</dbReference>
<dbReference type="Proteomes" id="UP001415857">
    <property type="component" value="Unassembled WGS sequence"/>
</dbReference>
<feature type="domain" description="BHLH" evidence="8">
    <location>
        <begin position="108"/>
        <end position="157"/>
    </location>
</feature>
<gene>
    <name evidence="9" type="ORF">L1049_022263</name>
</gene>
<keyword evidence="4 5" id="KW-0539">Nucleus</keyword>
<dbReference type="GO" id="GO:0005634">
    <property type="term" value="C:nucleus"/>
    <property type="evidence" value="ECO:0007669"/>
    <property type="project" value="UniProtKB-SubCell"/>
</dbReference>
<dbReference type="InterPro" id="IPR054502">
    <property type="entry name" value="bHLH-TF_ACT-like_plant"/>
</dbReference>
<accession>A0AAP0WPZ4</accession>
<sequence length="283" mass="31144">MIKQDWGVLQLAKSLFGSDFVVPKQVSQLGPIPISDRNDPFLDIGMVSGAQKESALEGIQQNGQTKNEVVTVGRSSSESGPSDSDVSFLPKENVRPKKRGRKPVTGQEVPINHVEAERQRREKLNQRFYALRAVVPNVSRMDKASLLADAVTYINELKGKIEDLEVKLRVESQKPKMGMIADMFDTQSTTATTIVDHHARSSSSYGAIAMDVDVKIIGTEAMIRVQCPDVNYPSARLMDALRELEFQIHHASVSSVKALVLQDVVVRVPDGLTSEEAMKTANS</sequence>
<dbReference type="GO" id="GO:0000976">
    <property type="term" value="F:transcription cis-regulatory region binding"/>
    <property type="evidence" value="ECO:0007669"/>
    <property type="project" value="TreeGrafter"/>
</dbReference>
<dbReference type="GO" id="GO:0046983">
    <property type="term" value="F:protein dimerization activity"/>
    <property type="evidence" value="ECO:0007669"/>
    <property type="project" value="InterPro"/>
</dbReference>
<evidence type="ECO:0000256" key="4">
    <source>
        <dbReference type="ARBA" id="ARBA00023242"/>
    </source>
</evidence>
<name>A0AAP0WPZ4_LIQFO</name>
<keyword evidence="2 5" id="KW-0805">Transcription regulation</keyword>
<evidence type="ECO:0000256" key="6">
    <source>
        <dbReference type="SAM" id="Coils"/>
    </source>
</evidence>
<dbReference type="Gene3D" id="4.10.280.10">
    <property type="entry name" value="Helix-loop-helix DNA-binding domain"/>
    <property type="match status" value="1"/>
</dbReference>
<evidence type="ECO:0000256" key="5">
    <source>
        <dbReference type="RuleBase" id="RU369104"/>
    </source>
</evidence>
<evidence type="ECO:0000256" key="2">
    <source>
        <dbReference type="ARBA" id="ARBA00023015"/>
    </source>
</evidence>
<dbReference type="PANTHER" id="PTHR11514:SF115">
    <property type="entry name" value="TRANSCRIPTION FACTOR"/>
    <property type="match status" value="1"/>
</dbReference>
<dbReference type="SUPFAM" id="SSF47459">
    <property type="entry name" value="HLH, helix-loop-helix DNA-binding domain"/>
    <property type="match status" value="1"/>
</dbReference>
<reference evidence="9 10" key="1">
    <citation type="journal article" date="2024" name="Plant J.">
        <title>Genome sequences and population genomics reveal climatic adaptation and genomic divergence between two closely related sweetgum species.</title>
        <authorList>
            <person name="Xu W.Q."/>
            <person name="Ren C.Q."/>
            <person name="Zhang X.Y."/>
            <person name="Comes H.P."/>
            <person name="Liu X.H."/>
            <person name="Li Y.G."/>
            <person name="Kettle C.J."/>
            <person name="Jalonen R."/>
            <person name="Gaisberger H."/>
            <person name="Ma Y.Z."/>
            <person name="Qiu Y.X."/>
        </authorList>
    </citation>
    <scope>NUCLEOTIDE SEQUENCE [LARGE SCALE GENOMIC DNA]</scope>
    <source>
        <strain evidence="9">Hangzhou</strain>
    </source>
</reference>
<evidence type="ECO:0000256" key="3">
    <source>
        <dbReference type="ARBA" id="ARBA00023163"/>
    </source>
</evidence>
<evidence type="ECO:0000313" key="10">
    <source>
        <dbReference type="Proteomes" id="UP001415857"/>
    </source>
</evidence>
<proteinExistence type="predicted"/>
<dbReference type="SMART" id="SM00353">
    <property type="entry name" value="HLH"/>
    <property type="match status" value="1"/>
</dbReference>
<keyword evidence="3 5" id="KW-0804">Transcription</keyword>
<keyword evidence="6" id="KW-0175">Coiled coil</keyword>
<feature type="compositionally biased region" description="Low complexity" evidence="7">
    <location>
        <begin position="73"/>
        <end position="87"/>
    </location>
</feature>
<protein>
    <recommendedName>
        <fullName evidence="5">Transcription factor</fullName>
        <shortName evidence="5">bHLH transcription factor</shortName>
    </recommendedName>
    <alternativeName>
        <fullName evidence="5">Basic helix-loop-helix protein</fullName>
    </alternativeName>
</protein>
<comment type="subcellular location">
    <subcellularLocation>
        <location evidence="1 5">Nucleus</location>
    </subcellularLocation>
</comment>
<evidence type="ECO:0000259" key="8">
    <source>
        <dbReference type="PROSITE" id="PS50888"/>
    </source>
</evidence>
<dbReference type="GO" id="GO:0003700">
    <property type="term" value="F:DNA-binding transcription factor activity"/>
    <property type="evidence" value="ECO:0007669"/>
    <property type="project" value="InterPro"/>
</dbReference>
<dbReference type="InterPro" id="IPR011598">
    <property type="entry name" value="bHLH_dom"/>
</dbReference>
<keyword evidence="10" id="KW-1185">Reference proteome</keyword>
<feature type="region of interest" description="Disordered" evidence="7">
    <location>
        <begin position="73"/>
        <end position="106"/>
    </location>
</feature>
<dbReference type="AlphaFoldDB" id="A0AAP0WPZ4"/>
<dbReference type="InterPro" id="IPR036638">
    <property type="entry name" value="HLH_DNA-bd_sf"/>
</dbReference>
<evidence type="ECO:0000313" key="9">
    <source>
        <dbReference type="EMBL" id="KAK9275006.1"/>
    </source>
</evidence>
<dbReference type="PANTHER" id="PTHR11514">
    <property type="entry name" value="MYC"/>
    <property type="match status" value="1"/>
</dbReference>
<dbReference type="Pfam" id="PF00010">
    <property type="entry name" value="HLH"/>
    <property type="match status" value="1"/>
</dbReference>
<dbReference type="Pfam" id="PF22754">
    <property type="entry name" value="bHLH-TF_ACT-like_plant"/>
    <property type="match status" value="1"/>
</dbReference>
<evidence type="ECO:0000256" key="1">
    <source>
        <dbReference type="ARBA" id="ARBA00004123"/>
    </source>
</evidence>
<organism evidence="9 10">
    <name type="scientific">Liquidambar formosana</name>
    <name type="common">Formosan gum</name>
    <dbReference type="NCBI Taxonomy" id="63359"/>
    <lineage>
        <taxon>Eukaryota</taxon>
        <taxon>Viridiplantae</taxon>
        <taxon>Streptophyta</taxon>
        <taxon>Embryophyta</taxon>
        <taxon>Tracheophyta</taxon>
        <taxon>Spermatophyta</taxon>
        <taxon>Magnoliopsida</taxon>
        <taxon>eudicotyledons</taxon>
        <taxon>Gunneridae</taxon>
        <taxon>Pentapetalae</taxon>
        <taxon>Saxifragales</taxon>
        <taxon>Altingiaceae</taxon>
        <taxon>Liquidambar</taxon>
    </lineage>
</organism>
<dbReference type="PROSITE" id="PS50888">
    <property type="entry name" value="BHLH"/>
    <property type="match status" value="1"/>
</dbReference>
<evidence type="ECO:0000256" key="7">
    <source>
        <dbReference type="SAM" id="MobiDB-lite"/>
    </source>
</evidence>
<dbReference type="InterPro" id="IPR045084">
    <property type="entry name" value="AIB/MYC-like"/>
</dbReference>